<dbReference type="PANTHER" id="PTHR43806">
    <property type="entry name" value="PEPTIDASE S8"/>
    <property type="match status" value="1"/>
</dbReference>
<reference evidence="8 9" key="1">
    <citation type="submission" date="2019-10" db="EMBL/GenBank/DDBJ databases">
        <title>Georgenia wutianyii sp. nov. and Georgenia yuyongxinii sp. nov. isolated from plateau pika (Ochotona curzoniae) in the Qinghai-Tibet plateau of China.</title>
        <authorList>
            <person name="Tian Z."/>
        </authorList>
    </citation>
    <scope>NUCLEOTIDE SEQUENCE [LARGE SCALE GENOMIC DNA]</scope>
    <source>
        <strain evidence="8 9">DSM 21501</strain>
    </source>
</reference>
<dbReference type="InterPro" id="IPR022398">
    <property type="entry name" value="Peptidase_S8_His-AS"/>
</dbReference>
<evidence type="ECO:0000256" key="5">
    <source>
        <dbReference type="PROSITE-ProRule" id="PRU01240"/>
    </source>
</evidence>
<dbReference type="GO" id="GO:0006508">
    <property type="term" value="P:proteolysis"/>
    <property type="evidence" value="ECO:0007669"/>
    <property type="project" value="UniProtKB-KW"/>
</dbReference>
<feature type="domain" description="Peptidase S8/S53" evidence="6">
    <location>
        <begin position="147"/>
        <end position="428"/>
    </location>
</feature>
<dbReference type="InterPro" id="IPR050131">
    <property type="entry name" value="Peptidase_S8_subtilisin-like"/>
</dbReference>
<dbReference type="InterPro" id="IPR000209">
    <property type="entry name" value="Peptidase_S8/S53_dom"/>
</dbReference>
<dbReference type="InterPro" id="IPR023828">
    <property type="entry name" value="Peptidase_S8_Ser-AS"/>
</dbReference>
<evidence type="ECO:0000313" key="8">
    <source>
        <dbReference type="EMBL" id="KAE8765638.1"/>
    </source>
</evidence>
<evidence type="ECO:0000256" key="4">
    <source>
        <dbReference type="ARBA" id="ARBA00022825"/>
    </source>
</evidence>
<name>A0A7J5UTN9_9MICO</name>
<dbReference type="InterPro" id="IPR037045">
    <property type="entry name" value="S8pro/Inhibitor_I9_sf"/>
</dbReference>
<accession>A0A7J5UTN9</accession>
<evidence type="ECO:0000259" key="6">
    <source>
        <dbReference type="Pfam" id="PF00082"/>
    </source>
</evidence>
<keyword evidence="2 5" id="KW-0645">Protease</keyword>
<dbReference type="Gene3D" id="3.30.70.80">
    <property type="entry name" value="Peptidase S8 propeptide/proteinase inhibitor I9"/>
    <property type="match status" value="1"/>
</dbReference>
<evidence type="ECO:0000313" key="9">
    <source>
        <dbReference type="Proteomes" id="UP000451860"/>
    </source>
</evidence>
<evidence type="ECO:0000259" key="7">
    <source>
        <dbReference type="Pfam" id="PF05922"/>
    </source>
</evidence>
<evidence type="ECO:0000256" key="3">
    <source>
        <dbReference type="ARBA" id="ARBA00022801"/>
    </source>
</evidence>
<keyword evidence="4 5" id="KW-0720">Serine protease</keyword>
<dbReference type="AlphaFoldDB" id="A0A7J5UTN9"/>
<dbReference type="EMBL" id="WHJE01000007">
    <property type="protein sequence ID" value="KAE8765638.1"/>
    <property type="molecule type" value="Genomic_DNA"/>
</dbReference>
<gene>
    <name evidence="8" type="ORF">GB883_03050</name>
</gene>
<dbReference type="Gene3D" id="3.40.50.200">
    <property type="entry name" value="Peptidase S8/S53 domain"/>
    <property type="match status" value="1"/>
</dbReference>
<feature type="active site" description="Charge relay system" evidence="5">
    <location>
        <position position="190"/>
    </location>
</feature>
<protein>
    <submittedName>
        <fullName evidence="8">S8 family serine peptidase</fullName>
    </submittedName>
</protein>
<feature type="active site" description="Charge relay system" evidence="5">
    <location>
        <position position="389"/>
    </location>
</feature>
<feature type="domain" description="Inhibitor I9" evidence="7">
    <location>
        <begin position="65"/>
        <end position="110"/>
    </location>
</feature>
<comment type="caution">
    <text evidence="8">The sequence shown here is derived from an EMBL/GenBank/DDBJ whole genome shotgun (WGS) entry which is preliminary data.</text>
</comment>
<dbReference type="Pfam" id="PF00082">
    <property type="entry name" value="Peptidase_S8"/>
    <property type="match status" value="1"/>
</dbReference>
<sequence>MAAARGRRRAPRTRAVTALLLAVPLVLAGLLAGPARAAGGEGEYIVVLSRAAGSVPALAETQSRQYGVRPAEEFRSALKGYTATMTAAEAAHLRQDPAVAFVTPNRTWRLPADAQAAPAAQTVPTQVRRIGADRSSTRAGNGSGAVGINIATIDSGVDAGHPDLNVRGGVDCSSGSLQVPGNALSDSIGHGTMVAGVAAARDNAVGVVGTAPGARVWSARVVDSAGMISNAALVCAIDWVTSTRTDADPSNDIAVANMSIAGPGADDGQCGDANGDAVHAAVCGSVDAGVAYVVAAGNSTSDVAKTIPAAYDEVLTVTAMADLDGRPGGLSKATTCGSTPLRAGTTDDAAAPFSNFATSADSDHTIAAPGVCITSTAPGGAYRAGSGTSFASPAVTGVVALCLSTGKCPAGDPRATVEELSAAYNRTEPGFGFAGDPLRPTNGRHYGYLVAGSVF</sequence>
<evidence type="ECO:0000256" key="2">
    <source>
        <dbReference type="ARBA" id="ARBA00022670"/>
    </source>
</evidence>
<dbReference type="OrthoDB" id="9813435at2"/>
<feature type="active site" description="Charge relay system" evidence="5">
    <location>
        <position position="154"/>
    </location>
</feature>
<dbReference type="Pfam" id="PF05922">
    <property type="entry name" value="Inhibitor_I9"/>
    <property type="match status" value="1"/>
</dbReference>
<dbReference type="InterPro" id="IPR010259">
    <property type="entry name" value="S8pro/Inhibitor_I9"/>
</dbReference>
<dbReference type="InterPro" id="IPR015500">
    <property type="entry name" value="Peptidase_S8_subtilisin-rel"/>
</dbReference>
<keyword evidence="3 5" id="KW-0378">Hydrolase</keyword>
<organism evidence="8 9">
    <name type="scientific">Georgenia thermotolerans</name>
    <dbReference type="NCBI Taxonomy" id="527326"/>
    <lineage>
        <taxon>Bacteria</taxon>
        <taxon>Bacillati</taxon>
        <taxon>Actinomycetota</taxon>
        <taxon>Actinomycetes</taxon>
        <taxon>Micrococcales</taxon>
        <taxon>Bogoriellaceae</taxon>
        <taxon>Georgenia</taxon>
    </lineage>
</organism>
<dbReference type="PANTHER" id="PTHR43806:SF11">
    <property type="entry name" value="CEREVISIN-RELATED"/>
    <property type="match status" value="1"/>
</dbReference>
<dbReference type="PROSITE" id="PS51892">
    <property type="entry name" value="SUBTILASE"/>
    <property type="match status" value="1"/>
</dbReference>
<keyword evidence="9" id="KW-1185">Reference proteome</keyword>
<dbReference type="PRINTS" id="PR00723">
    <property type="entry name" value="SUBTILISIN"/>
</dbReference>
<dbReference type="SUPFAM" id="SSF52743">
    <property type="entry name" value="Subtilisin-like"/>
    <property type="match status" value="1"/>
</dbReference>
<dbReference type="SUPFAM" id="SSF54897">
    <property type="entry name" value="Protease propeptides/inhibitors"/>
    <property type="match status" value="1"/>
</dbReference>
<dbReference type="InterPro" id="IPR036852">
    <property type="entry name" value="Peptidase_S8/S53_dom_sf"/>
</dbReference>
<dbReference type="PROSITE" id="PS00138">
    <property type="entry name" value="SUBTILASE_SER"/>
    <property type="match status" value="1"/>
</dbReference>
<dbReference type="GO" id="GO:0004252">
    <property type="term" value="F:serine-type endopeptidase activity"/>
    <property type="evidence" value="ECO:0007669"/>
    <property type="project" value="UniProtKB-UniRule"/>
</dbReference>
<dbReference type="PROSITE" id="PS00137">
    <property type="entry name" value="SUBTILASE_HIS"/>
    <property type="match status" value="1"/>
</dbReference>
<dbReference type="Proteomes" id="UP000451860">
    <property type="component" value="Unassembled WGS sequence"/>
</dbReference>
<proteinExistence type="inferred from homology"/>
<evidence type="ECO:0000256" key="1">
    <source>
        <dbReference type="ARBA" id="ARBA00011073"/>
    </source>
</evidence>
<comment type="similarity">
    <text evidence="1 5">Belongs to the peptidase S8 family.</text>
</comment>